<evidence type="ECO:0000313" key="14">
    <source>
        <dbReference type="Proteomes" id="UP000251075"/>
    </source>
</evidence>
<dbReference type="PANTHER" id="PTHR43304:SF1">
    <property type="entry name" value="PAC DOMAIN-CONTAINING PROTEIN"/>
    <property type="match status" value="1"/>
</dbReference>
<feature type="transmembrane region" description="Helical" evidence="11">
    <location>
        <begin position="12"/>
        <end position="32"/>
    </location>
</feature>
<dbReference type="OrthoDB" id="9808408at2"/>
<dbReference type="Pfam" id="PF02518">
    <property type="entry name" value="HATPase_c"/>
    <property type="match status" value="1"/>
</dbReference>
<keyword evidence="14" id="KW-1185">Reference proteome</keyword>
<dbReference type="InterPro" id="IPR005467">
    <property type="entry name" value="His_kinase_dom"/>
</dbReference>
<evidence type="ECO:0000256" key="1">
    <source>
        <dbReference type="ARBA" id="ARBA00000085"/>
    </source>
</evidence>
<dbReference type="Proteomes" id="UP000251075">
    <property type="component" value="Unassembled WGS sequence"/>
</dbReference>
<evidence type="ECO:0000256" key="11">
    <source>
        <dbReference type="SAM" id="Phobius"/>
    </source>
</evidence>
<dbReference type="InterPro" id="IPR036097">
    <property type="entry name" value="HisK_dim/P_sf"/>
</dbReference>
<dbReference type="InterPro" id="IPR003661">
    <property type="entry name" value="HisK_dim/P_dom"/>
</dbReference>
<keyword evidence="9 11" id="KW-1133">Transmembrane helix</keyword>
<keyword evidence="4" id="KW-1003">Cell membrane</keyword>
<keyword evidence="5" id="KW-0597">Phosphoprotein</keyword>
<dbReference type="SMART" id="SM00388">
    <property type="entry name" value="HisKA"/>
    <property type="match status" value="1"/>
</dbReference>
<evidence type="ECO:0000256" key="7">
    <source>
        <dbReference type="ARBA" id="ARBA00022692"/>
    </source>
</evidence>
<comment type="catalytic activity">
    <reaction evidence="1">
        <text>ATP + protein L-histidine = ADP + protein N-phospho-L-histidine.</text>
        <dbReference type="EC" id="2.7.13.3"/>
    </reaction>
</comment>
<dbReference type="EC" id="2.7.13.3" evidence="3"/>
<gene>
    <name evidence="13" type="ORF">CU669_01370</name>
</gene>
<keyword evidence="7 11" id="KW-0812">Transmembrane</keyword>
<sequence length="557" mass="61147">MVSKKIGASRWRLVALLLFINAAILALVWLSLDSSYRQYVDRAAATSRNTNRLVSQSIAGDIDLVDMALRAVVEEAERLRGARESLDSRSLDPFLTRLQARLPMADGLRLTDRDGITIAGSGGVAPGISISDRDYFRRLREDAKSGLVISAPVLGRISGKWVLIFARRLTLADGGFGGVAYAAVTIEWFERKFNDLEVGPKGTVVMRGDASRNFDLLARFPHAGFVGQTTVSDTFRARITANPQGGTYEASAGADNIHRTFSYRPIADYPLITLVGMATEDYLGEWRHEAIKVGALAAAFILVTTLGGLGMLRAWRDLENRTEELGRSNADLEQFAYVASHDLQTPLRNIAGYAQLLARRYKGRLDSDADEFIDYIVGGAKHMAAMIPDLLDYARVSTSPPELGPVDLNRVLDAVLARLGPDIKAVEAQIKAATLPVILGEERQAESLLQNLIENALTYRNPDHAPHIEVDAQTDDDGFWRITVRDDGIGIEPSYFDKIFIIFQRLEPMKFPGGTGIGLALCRRIVDRFGGTIWVESEPGRGASFFFTLRAASAVTT</sequence>
<evidence type="ECO:0000256" key="6">
    <source>
        <dbReference type="ARBA" id="ARBA00022679"/>
    </source>
</evidence>
<evidence type="ECO:0000256" key="8">
    <source>
        <dbReference type="ARBA" id="ARBA00022777"/>
    </source>
</evidence>
<dbReference type="RefSeq" id="WP_112142240.1">
    <property type="nucleotide sequence ID" value="NZ_PGTO01000001.1"/>
</dbReference>
<dbReference type="CDD" id="cd00082">
    <property type="entry name" value="HisKA"/>
    <property type="match status" value="1"/>
</dbReference>
<comment type="caution">
    <text evidence="13">The sequence shown here is derived from an EMBL/GenBank/DDBJ whole genome shotgun (WGS) entry which is preliminary data.</text>
</comment>
<evidence type="ECO:0000259" key="12">
    <source>
        <dbReference type="PROSITE" id="PS50109"/>
    </source>
</evidence>
<name>A0A364P4B9_9PROT</name>
<feature type="domain" description="Histidine kinase" evidence="12">
    <location>
        <begin position="338"/>
        <end position="553"/>
    </location>
</feature>
<dbReference type="PRINTS" id="PR00344">
    <property type="entry name" value="BCTRLSENSOR"/>
</dbReference>
<dbReference type="PANTHER" id="PTHR43304">
    <property type="entry name" value="PHYTOCHROME-LIKE PROTEIN CPH1"/>
    <property type="match status" value="1"/>
</dbReference>
<keyword evidence="10 11" id="KW-0472">Membrane</keyword>
<dbReference type="Pfam" id="PF02743">
    <property type="entry name" value="dCache_1"/>
    <property type="match status" value="1"/>
</dbReference>
<reference evidence="13 14" key="1">
    <citation type="submission" date="2017-11" db="EMBL/GenBank/DDBJ databases">
        <title>Draft genome sequence of magnetotactic bacterium Magnetospirillum kuznetsovii LBB-42.</title>
        <authorList>
            <person name="Grouzdev D.S."/>
            <person name="Rysina M.S."/>
            <person name="Baslerov R.V."/>
            <person name="Koziaeva V."/>
        </authorList>
    </citation>
    <scope>NUCLEOTIDE SEQUENCE [LARGE SCALE GENOMIC DNA]</scope>
    <source>
        <strain evidence="13 14">LBB-42</strain>
    </source>
</reference>
<keyword evidence="8 13" id="KW-0418">Kinase</keyword>
<dbReference type="PROSITE" id="PS50109">
    <property type="entry name" value="HIS_KIN"/>
    <property type="match status" value="1"/>
</dbReference>
<evidence type="ECO:0000256" key="9">
    <source>
        <dbReference type="ARBA" id="ARBA00022989"/>
    </source>
</evidence>
<dbReference type="SUPFAM" id="SSF47384">
    <property type="entry name" value="Homodimeric domain of signal transducing histidine kinase"/>
    <property type="match status" value="1"/>
</dbReference>
<dbReference type="CDD" id="cd12914">
    <property type="entry name" value="PDC1_DGC_like"/>
    <property type="match status" value="1"/>
</dbReference>
<evidence type="ECO:0000256" key="10">
    <source>
        <dbReference type="ARBA" id="ARBA00023136"/>
    </source>
</evidence>
<dbReference type="GO" id="GO:0000155">
    <property type="term" value="F:phosphorelay sensor kinase activity"/>
    <property type="evidence" value="ECO:0007669"/>
    <property type="project" value="InterPro"/>
</dbReference>
<proteinExistence type="predicted"/>
<comment type="subcellular location">
    <subcellularLocation>
        <location evidence="2">Cell membrane</location>
        <topology evidence="2">Multi-pass membrane protein</topology>
    </subcellularLocation>
</comment>
<evidence type="ECO:0000256" key="3">
    <source>
        <dbReference type="ARBA" id="ARBA00012438"/>
    </source>
</evidence>
<evidence type="ECO:0000313" key="13">
    <source>
        <dbReference type="EMBL" id="RAU24007.1"/>
    </source>
</evidence>
<dbReference type="SUPFAM" id="SSF55874">
    <property type="entry name" value="ATPase domain of HSP90 chaperone/DNA topoisomerase II/histidine kinase"/>
    <property type="match status" value="1"/>
</dbReference>
<dbReference type="EMBL" id="PGTO01000001">
    <property type="protein sequence ID" value="RAU24007.1"/>
    <property type="molecule type" value="Genomic_DNA"/>
</dbReference>
<dbReference type="InterPro" id="IPR033479">
    <property type="entry name" value="dCache_1"/>
</dbReference>
<dbReference type="SMART" id="SM00387">
    <property type="entry name" value="HATPase_c"/>
    <property type="match status" value="1"/>
</dbReference>
<dbReference type="InterPro" id="IPR003594">
    <property type="entry name" value="HATPase_dom"/>
</dbReference>
<dbReference type="AlphaFoldDB" id="A0A364P4B9"/>
<accession>A0A364P4B9</accession>
<evidence type="ECO:0000256" key="4">
    <source>
        <dbReference type="ARBA" id="ARBA00022475"/>
    </source>
</evidence>
<dbReference type="GO" id="GO:0005886">
    <property type="term" value="C:plasma membrane"/>
    <property type="evidence" value="ECO:0007669"/>
    <property type="project" value="UniProtKB-SubCell"/>
</dbReference>
<keyword evidence="6" id="KW-0808">Transferase</keyword>
<dbReference type="InterPro" id="IPR036890">
    <property type="entry name" value="HATPase_C_sf"/>
</dbReference>
<evidence type="ECO:0000256" key="2">
    <source>
        <dbReference type="ARBA" id="ARBA00004651"/>
    </source>
</evidence>
<dbReference type="CDD" id="cd12915">
    <property type="entry name" value="PDC2_DGC_like"/>
    <property type="match status" value="1"/>
</dbReference>
<dbReference type="Pfam" id="PF00512">
    <property type="entry name" value="HisKA"/>
    <property type="match status" value="1"/>
</dbReference>
<dbReference type="Gene3D" id="3.30.450.20">
    <property type="entry name" value="PAS domain"/>
    <property type="match status" value="2"/>
</dbReference>
<dbReference type="Gene3D" id="3.30.565.10">
    <property type="entry name" value="Histidine kinase-like ATPase, C-terminal domain"/>
    <property type="match status" value="1"/>
</dbReference>
<dbReference type="InterPro" id="IPR004358">
    <property type="entry name" value="Sig_transdc_His_kin-like_C"/>
</dbReference>
<organism evidence="13 14">
    <name type="scientific">Paramagnetospirillum kuznetsovii</name>
    <dbReference type="NCBI Taxonomy" id="2053833"/>
    <lineage>
        <taxon>Bacteria</taxon>
        <taxon>Pseudomonadati</taxon>
        <taxon>Pseudomonadota</taxon>
        <taxon>Alphaproteobacteria</taxon>
        <taxon>Rhodospirillales</taxon>
        <taxon>Magnetospirillaceae</taxon>
        <taxon>Paramagnetospirillum</taxon>
    </lineage>
</organism>
<dbReference type="InterPro" id="IPR052162">
    <property type="entry name" value="Sensor_kinase/Photoreceptor"/>
</dbReference>
<evidence type="ECO:0000256" key="5">
    <source>
        <dbReference type="ARBA" id="ARBA00022553"/>
    </source>
</evidence>
<protein>
    <recommendedName>
        <fullName evidence="3">histidine kinase</fullName>
        <ecNumber evidence="3">2.7.13.3</ecNumber>
    </recommendedName>
</protein>
<dbReference type="Gene3D" id="1.10.287.130">
    <property type="match status" value="1"/>
</dbReference>